<gene>
    <name evidence="1" type="ORF">AVEN_179570_1</name>
</gene>
<protein>
    <submittedName>
        <fullName evidence="1">Uncharacterized protein</fullName>
    </submittedName>
</protein>
<keyword evidence="2" id="KW-1185">Reference proteome</keyword>
<dbReference type="EMBL" id="BGPR01000067">
    <property type="protein sequence ID" value="GBL89782.1"/>
    <property type="molecule type" value="Genomic_DNA"/>
</dbReference>
<comment type="caution">
    <text evidence="1">The sequence shown here is derived from an EMBL/GenBank/DDBJ whole genome shotgun (WGS) entry which is preliminary data.</text>
</comment>
<accession>A0A4Y2BBV3</accession>
<dbReference type="AlphaFoldDB" id="A0A4Y2BBV3"/>
<sequence>MKNTFRNTLGFCDFQRDIGKHHTNLVPRSRSRDQKRLLSCLGDPPTMKPPALVDVLSNLPINPCRRIGSSVEIKAPCPADCTRRLSQLTETDGTELLL</sequence>
<proteinExistence type="predicted"/>
<dbReference type="Proteomes" id="UP000499080">
    <property type="component" value="Unassembled WGS sequence"/>
</dbReference>
<evidence type="ECO:0000313" key="2">
    <source>
        <dbReference type="Proteomes" id="UP000499080"/>
    </source>
</evidence>
<name>A0A4Y2BBV3_ARAVE</name>
<reference evidence="1 2" key="1">
    <citation type="journal article" date="2019" name="Sci. Rep.">
        <title>Orb-weaving spider Araneus ventricosus genome elucidates the spidroin gene catalogue.</title>
        <authorList>
            <person name="Kono N."/>
            <person name="Nakamura H."/>
            <person name="Ohtoshi R."/>
            <person name="Moran D.A.P."/>
            <person name="Shinohara A."/>
            <person name="Yoshida Y."/>
            <person name="Fujiwara M."/>
            <person name="Mori M."/>
            <person name="Tomita M."/>
            <person name="Arakawa K."/>
        </authorList>
    </citation>
    <scope>NUCLEOTIDE SEQUENCE [LARGE SCALE GENOMIC DNA]</scope>
</reference>
<evidence type="ECO:0000313" key="1">
    <source>
        <dbReference type="EMBL" id="GBL89782.1"/>
    </source>
</evidence>
<organism evidence="1 2">
    <name type="scientific">Araneus ventricosus</name>
    <name type="common">Orbweaver spider</name>
    <name type="synonym">Epeira ventricosa</name>
    <dbReference type="NCBI Taxonomy" id="182803"/>
    <lineage>
        <taxon>Eukaryota</taxon>
        <taxon>Metazoa</taxon>
        <taxon>Ecdysozoa</taxon>
        <taxon>Arthropoda</taxon>
        <taxon>Chelicerata</taxon>
        <taxon>Arachnida</taxon>
        <taxon>Araneae</taxon>
        <taxon>Araneomorphae</taxon>
        <taxon>Entelegynae</taxon>
        <taxon>Araneoidea</taxon>
        <taxon>Araneidae</taxon>
        <taxon>Araneus</taxon>
    </lineage>
</organism>